<evidence type="ECO:0000256" key="7">
    <source>
        <dbReference type="ARBA" id="ARBA00022822"/>
    </source>
</evidence>
<keyword evidence="5 12" id="KW-0808">Transferase</keyword>
<comment type="catalytic activity">
    <reaction evidence="10 12">
        <text>N-(5-phospho-beta-D-ribosyl)anthranilate + diphosphate = 5-phospho-alpha-D-ribose 1-diphosphate + anthranilate</text>
        <dbReference type="Rhea" id="RHEA:11768"/>
        <dbReference type="ChEBI" id="CHEBI:16567"/>
        <dbReference type="ChEBI" id="CHEBI:18277"/>
        <dbReference type="ChEBI" id="CHEBI:33019"/>
        <dbReference type="ChEBI" id="CHEBI:58017"/>
        <dbReference type="EC" id="2.4.2.18"/>
    </reaction>
</comment>
<evidence type="ECO:0000313" key="15">
    <source>
        <dbReference type="EMBL" id="CAA0082379.1"/>
    </source>
</evidence>
<dbReference type="HAMAP" id="MF_00211">
    <property type="entry name" value="TrpD"/>
    <property type="match status" value="1"/>
</dbReference>
<evidence type="ECO:0000256" key="6">
    <source>
        <dbReference type="ARBA" id="ARBA00022723"/>
    </source>
</evidence>
<proteinExistence type="inferred from homology"/>
<dbReference type="FunFam" id="3.40.1030.10:FF:000002">
    <property type="entry name" value="Anthranilate phosphoribosyltransferase"/>
    <property type="match status" value="1"/>
</dbReference>
<dbReference type="Gene3D" id="1.20.970.10">
    <property type="entry name" value="Transferase, Pyrimidine Nucleoside Phosphorylase, Chain C"/>
    <property type="match status" value="1"/>
</dbReference>
<gene>
    <name evidence="12 16" type="primary">trpD</name>
    <name evidence="16" type="ORF">IHBHHGIJ_00662</name>
    <name evidence="15" type="ORF">KFEGEMFD_00488</name>
</gene>
<keyword evidence="7 12" id="KW-0822">Tryptophan biosynthesis</keyword>
<organism evidence="16 17">
    <name type="scientific">Zhongshania aliphaticivorans</name>
    <dbReference type="NCBI Taxonomy" id="1470434"/>
    <lineage>
        <taxon>Bacteria</taxon>
        <taxon>Pseudomonadati</taxon>
        <taxon>Pseudomonadota</taxon>
        <taxon>Gammaproteobacteria</taxon>
        <taxon>Cellvibrionales</taxon>
        <taxon>Spongiibacteraceae</taxon>
        <taxon>Zhongshania</taxon>
    </lineage>
</organism>
<evidence type="ECO:0000256" key="4">
    <source>
        <dbReference type="ARBA" id="ARBA00022676"/>
    </source>
</evidence>
<comment type="function">
    <text evidence="12">Catalyzes the transfer of the phosphoribosyl group of 5-phosphorylribose-1-pyrophosphate (PRPP) to anthranilate to yield N-(5'-phosphoribosyl)-anthranilate (PRA).</text>
</comment>
<evidence type="ECO:0000256" key="1">
    <source>
        <dbReference type="ARBA" id="ARBA00004907"/>
    </source>
</evidence>
<dbReference type="InterPro" id="IPR000312">
    <property type="entry name" value="Glycosyl_Trfase_fam3"/>
</dbReference>
<feature type="binding site" evidence="12">
    <location>
        <position position="116"/>
    </location>
    <ligand>
        <name>anthranilate</name>
        <dbReference type="ChEBI" id="CHEBI:16567"/>
        <label>1</label>
    </ligand>
</feature>
<evidence type="ECO:0000259" key="13">
    <source>
        <dbReference type="Pfam" id="PF00591"/>
    </source>
</evidence>
<evidence type="ECO:0000313" key="16">
    <source>
        <dbReference type="EMBL" id="CAA0084250.1"/>
    </source>
</evidence>
<evidence type="ECO:0000256" key="11">
    <source>
        <dbReference type="ARBA" id="ARBA00061188"/>
    </source>
</evidence>
<keyword evidence="6 12" id="KW-0479">Metal-binding</keyword>
<feature type="binding site" evidence="12">
    <location>
        <position position="85"/>
    </location>
    <ligand>
        <name>anthranilate</name>
        <dbReference type="ChEBI" id="CHEBI:16567"/>
        <label>1</label>
    </ligand>
</feature>
<feature type="binding site" evidence="12">
    <location>
        <position position="171"/>
    </location>
    <ligand>
        <name>anthranilate</name>
        <dbReference type="ChEBI" id="CHEBI:16567"/>
        <label>2</label>
    </ligand>
</feature>
<keyword evidence="4 12" id="KW-0328">Glycosyltransferase</keyword>
<dbReference type="GO" id="GO:0004048">
    <property type="term" value="F:anthranilate phosphoribosyltransferase activity"/>
    <property type="evidence" value="ECO:0007669"/>
    <property type="project" value="UniProtKB-UniRule"/>
</dbReference>
<feature type="binding site" evidence="12">
    <location>
        <position position="85"/>
    </location>
    <ligand>
        <name>5-phospho-alpha-D-ribose 1-diphosphate</name>
        <dbReference type="ChEBI" id="CHEBI:58017"/>
    </ligand>
</feature>
<dbReference type="EMBL" id="CACSIM010000001">
    <property type="protein sequence ID" value="CAA0082379.1"/>
    <property type="molecule type" value="Genomic_DNA"/>
</dbReference>
<evidence type="ECO:0000256" key="5">
    <source>
        <dbReference type="ARBA" id="ARBA00022679"/>
    </source>
</evidence>
<feature type="binding site" evidence="12">
    <location>
        <position position="231"/>
    </location>
    <ligand>
        <name>Mg(2+)</name>
        <dbReference type="ChEBI" id="CHEBI:18420"/>
        <label>2</label>
    </ligand>
</feature>
<dbReference type="InterPro" id="IPR005940">
    <property type="entry name" value="Anthranilate_Pribosyl_Tfrase"/>
</dbReference>
<dbReference type="PANTHER" id="PTHR43285:SF2">
    <property type="entry name" value="ANTHRANILATE PHOSPHORIBOSYLTRANSFERASE"/>
    <property type="match status" value="1"/>
</dbReference>
<feature type="binding site" evidence="12">
    <location>
        <position position="231"/>
    </location>
    <ligand>
        <name>Mg(2+)</name>
        <dbReference type="ChEBI" id="CHEBI:18420"/>
        <label>1</label>
    </ligand>
</feature>
<feature type="binding site" evidence="12">
    <location>
        <begin position="88"/>
        <end position="89"/>
    </location>
    <ligand>
        <name>5-phospho-alpha-D-ribose 1-diphosphate</name>
        <dbReference type="ChEBI" id="CHEBI:58017"/>
    </ligand>
</feature>
<dbReference type="EC" id="2.4.2.18" evidence="12"/>
<comment type="pathway">
    <text evidence="1 12">Amino-acid biosynthesis; L-tryptophan biosynthesis; L-tryptophan from chorismate: step 2/5.</text>
</comment>
<dbReference type="SUPFAM" id="SSF52418">
    <property type="entry name" value="Nucleoside phosphorylase/phosphoribosyltransferase catalytic domain"/>
    <property type="match status" value="1"/>
</dbReference>
<dbReference type="SUPFAM" id="SSF47648">
    <property type="entry name" value="Nucleoside phosphorylase/phosphoribosyltransferase N-terminal domain"/>
    <property type="match status" value="1"/>
</dbReference>
<dbReference type="Pfam" id="PF00591">
    <property type="entry name" value="Glycos_transf_3"/>
    <property type="match status" value="1"/>
</dbReference>
<dbReference type="InterPro" id="IPR017459">
    <property type="entry name" value="Glycosyl_Trfase_fam3_N_dom"/>
</dbReference>
<reference evidence="17 18" key="1">
    <citation type="submission" date="2019-11" db="EMBL/GenBank/DDBJ databases">
        <authorList>
            <person name="Holert J."/>
        </authorList>
    </citation>
    <scope>NUCLEOTIDE SEQUENCE [LARGE SCALE GENOMIC DNA]</scope>
    <source>
        <strain evidence="15">BC3_2A</strain>
        <strain evidence="16">SB11_1A</strain>
    </source>
</reference>
<evidence type="ECO:0000256" key="12">
    <source>
        <dbReference type="HAMAP-Rule" id="MF_00211"/>
    </source>
</evidence>
<keyword evidence="17" id="KW-1185">Reference proteome</keyword>
<evidence type="ECO:0000256" key="9">
    <source>
        <dbReference type="ARBA" id="ARBA00023141"/>
    </source>
</evidence>
<dbReference type="InterPro" id="IPR036320">
    <property type="entry name" value="Glycosyl_Trfase_fam3_N_dom_sf"/>
</dbReference>
<evidence type="ECO:0000256" key="10">
    <source>
        <dbReference type="ARBA" id="ARBA00052328"/>
    </source>
</evidence>
<dbReference type="Gene3D" id="3.40.1030.10">
    <property type="entry name" value="Nucleoside phosphorylase/phosphoribosyltransferase catalytic domain"/>
    <property type="match status" value="1"/>
</dbReference>
<sequence length="353" mass="36862">MSEMNIKDALGLVVRHISLSTVEMASVMRDIMTGQCSDAQIAAFLIALRMKSESLDEIEGAAQVMRELAAPVDISGLDNVVDIVGTGGDGANLFNVSSASTFVIAAAGAHVAKHGNRSVSSKSGSADLLESAGIQLDLNPQQVERCIREVGVGFMFAVNHHSAMKHAIGVRRDIAQRTIFNILGPLTNPAGVTRLVLGVFSSELCRPLAEVLKRLGAEHVMVVHAKDGLDEISLATATEVAELKDGDIQEYLLTPEDVGIKSQSLVGLDVADSEASLALIRDALGKRETDAGNKAADMIALNAGAALYVAGVVSSLKHGVALAEDTIHGGQALEKMGELATFSQGLTSSQGAE</sequence>
<comment type="caution">
    <text evidence="12">Lacks conserved residue(s) required for the propagation of feature annotation.</text>
</comment>
<feature type="binding site" evidence="12">
    <location>
        <position position="125"/>
    </location>
    <ligand>
        <name>5-phospho-alpha-D-ribose 1-diphosphate</name>
        <dbReference type="ChEBI" id="CHEBI:58017"/>
    </ligand>
</feature>
<feature type="domain" description="Glycosyl transferase family 3" evidence="13">
    <location>
        <begin position="78"/>
        <end position="333"/>
    </location>
</feature>
<evidence type="ECO:0000313" key="17">
    <source>
        <dbReference type="Proteomes" id="UP000435877"/>
    </source>
</evidence>
<dbReference type="Proteomes" id="UP000435877">
    <property type="component" value="Unassembled WGS sequence"/>
</dbReference>
<keyword evidence="9 12" id="KW-0057">Aromatic amino acid biosynthesis</keyword>
<evidence type="ECO:0000259" key="14">
    <source>
        <dbReference type="Pfam" id="PF02885"/>
    </source>
</evidence>
<accession>A0A5S9N424</accession>
<dbReference type="EMBL" id="CACSIK010000001">
    <property type="protein sequence ID" value="CAA0084250.1"/>
    <property type="molecule type" value="Genomic_DNA"/>
</dbReference>
<feature type="domain" description="Glycosyl transferase family 3 N-terminal" evidence="14">
    <location>
        <begin position="8"/>
        <end position="69"/>
    </location>
</feature>
<dbReference type="GO" id="GO:0000287">
    <property type="term" value="F:magnesium ion binding"/>
    <property type="evidence" value="ECO:0007669"/>
    <property type="project" value="UniProtKB-UniRule"/>
</dbReference>
<name>A0A5S9N424_9GAMM</name>
<dbReference type="NCBIfam" id="TIGR01245">
    <property type="entry name" value="trpD"/>
    <property type="match status" value="1"/>
</dbReference>
<protein>
    <recommendedName>
        <fullName evidence="12">Anthranilate phosphoribosyltransferase</fullName>
        <ecNumber evidence="12">2.4.2.18</ecNumber>
    </recommendedName>
</protein>
<feature type="binding site" evidence="12">
    <location>
        <begin position="113"/>
        <end position="121"/>
    </location>
    <ligand>
        <name>5-phospho-alpha-D-ribose 1-diphosphate</name>
        <dbReference type="ChEBI" id="CHEBI:58017"/>
    </ligand>
</feature>
<evidence type="ECO:0000313" key="18">
    <source>
        <dbReference type="Proteomes" id="UP000439591"/>
    </source>
</evidence>
<comment type="similarity">
    <text evidence="11">In the C-terminal section; belongs to the anthranilate phosphoribosyltransferase family.</text>
</comment>
<dbReference type="AlphaFoldDB" id="A0A5S9N424"/>
<feature type="binding site" evidence="12">
    <location>
        <position position="230"/>
    </location>
    <ligand>
        <name>Mg(2+)</name>
        <dbReference type="ChEBI" id="CHEBI:18420"/>
        <label>2</label>
    </ligand>
</feature>
<evidence type="ECO:0000256" key="2">
    <source>
        <dbReference type="ARBA" id="ARBA00011738"/>
    </source>
</evidence>
<dbReference type="GO" id="GO:0000162">
    <property type="term" value="P:L-tryptophan biosynthetic process"/>
    <property type="evidence" value="ECO:0007669"/>
    <property type="project" value="UniProtKB-UniRule"/>
</dbReference>
<dbReference type="UniPathway" id="UPA00035">
    <property type="reaction ID" value="UER00041"/>
</dbReference>
<dbReference type="InterPro" id="IPR035902">
    <property type="entry name" value="Nuc_phospho_transferase"/>
</dbReference>
<feature type="binding site" evidence="12">
    <location>
        <position position="97"/>
    </location>
    <ligand>
        <name>Mg(2+)</name>
        <dbReference type="ChEBI" id="CHEBI:18420"/>
        <label>1</label>
    </ligand>
</feature>
<dbReference type="Proteomes" id="UP000439591">
    <property type="component" value="Unassembled WGS sequence"/>
</dbReference>
<dbReference type="GO" id="GO:0005829">
    <property type="term" value="C:cytosol"/>
    <property type="evidence" value="ECO:0007669"/>
    <property type="project" value="TreeGrafter"/>
</dbReference>
<comment type="cofactor">
    <cofactor evidence="12">
        <name>Mg(2+)</name>
        <dbReference type="ChEBI" id="CHEBI:18420"/>
    </cofactor>
    <text evidence="12">Binds 2 magnesium ions per monomer.</text>
</comment>
<dbReference type="FunFam" id="1.20.970.10:FF:000006">
    <property type="entry name" value="Anthranilate phosphoribosyltransferase"/>
    <property type="match status" value="1"/>
</dbReference>
<keyword evidence="3 12" id="KW-0028">Amino-acid biosynthesis</keyword>
<evidence type="ECO:0000256" key="3">
    <source>
        <dbReference type="ARBA" id="ARBA00022605"/>
    </source>
</evidence>
<comment type="similarity">
    <text evidence="12">Belongs to the anthranilate phosphoribosyltransferase family.</text>
</comment>
<evidence type="ECO:0000256" key="8">
    <source>
        <dbReference type="ARBA" id="ARBA00022842"/>
    </source>
</evidence>
<dbReference type="Pfam" id="PF02885">
    <property type="entry name" value="Glycos_trans_3N"/>
    <property type="match status" value="1"/>
</dbReference>
<feature type="binding site" evidence="12">
    <location>
        <begin position="95"/>
        <end position="98"/>
    </location>
    <ligand>
        <name>5-phospho-alpha-D-ribose 1-diphosphate</name>
        <dbReference type="ChEBI" id="CHEBI:58017"/>
    </ligand>
</feature>
<comment type="subunit">
    <text evidence="2 12">Homodimer.</text>
</comment>
<dbReference type="PANTHER" id="PTHR43285">
    <property type="entry name" value="ANTHRANILATE PHOSPHORIBOSYLTRANSFERASE"/>
    <property type="match status" value="1"/>
</dbReference>
<keyword evidence="8 12" id="KW-0460">Magnesium</keyword>